<name>A0A0D9W4S3_9ORYZ</name>
<protein>
    <submittedName>
        <fullName evidence="2">Uncharacterized protein</fullName>
    </submittedName>
</protein>
<reference evidence="2" key="3">
    <citation type="submission" date="2015-04" db="UniProtKB">
        <authorList>
            <consortium name="EnsemblPlants"/>
        </authorList>
    </citation>
    <scope>IDENTIFICATION</scope>
</reference>
<dbReference type="Gramene" id="LPERR04G08890.1">
    <property type="protein sequence ID" value="LPERR04G08890.1"/>
    <property type="gene ID" value="LPERR04G08890"/>
</dbReference>
<reference evidence="2 3" key="1">
    <citation type="submission" date="2012-08" db="EMBL/GenBank/DDBJ databases">
        <title>Oryza genome evolution.</title>
        <authorList>
            <person name="Wing R.A."/>
        </authorList>
    </citation>
    <scope>NUCLEOTIDE SEQUENCE</scope>
</reference>
<feature type="region of interest" description="Disordered" evidence="1">
    <location>
        <begin position="96"/>
        <end position="215"/>
    </location>
</feature>
<reference evidence="2 3" key="2">
    <citation type="submission" date="2013-12" db="EMBL/GenBank/DDBJ databases">
        <authorList>
            <person name="Yu Y."/>
            <person name="Lee S."/>
            <person name="de Baynast K."/>
            <person name="Wissotski M."/>
            <person name="Liu L."/>
            <person name="Talag J."/>
            <person name="Goicoechea J."/>
            <person name="Angelova A."/>
            <person name="Jetty R."/>
            <person name="Kudrna D."/>
            <person name="Golser W."/>
            <person name="Rivera L."/>
            <person name="Zhang J."/>
            <person name="Wing R."/>
        </authorList>
    </citation>
    <scope>NUCLEOTIDE SEQUENCE</scope>
</reference>
<keyword evidence="3" id="KW-1185">Reference proteome</keyword>
<dbReference type="Gramene" id="LPERR04G08890.2">
    <property type="protein sequence ID" value="LPERR04G08890.2"/>
    <property type="gene ID" value="LPERR04G08890"/>
</dbReference>
<dbReference type="EnsemblPlants" id="LPERR04G08890.2">
    <property type="protein sequence ID" value="LPERR04G08890.2"/>
    <property type="gene ID" value="LPERR04G08890"/>
</dbReference>
<organism evidence="2 3">
    <name type="scientific">Leersia perrieri</name>
    <dbReference type="NCBI Taxonomy" id="77586"/>
    <lineage>
        <taxon>Eukaryota</taxon>
        <taxon>Viridiplantae</taxon>
        <taxon>Streptophyta</taxon>
        <taxon>Embryophyta</taxon>
        <taxon>Tracheophyta</taxon>
        <taxon>Spermatophyta</taxon>
        <taxon>Magnoliopsida</taxon>
        <taxon>Liliopsida</taxon>
        <taxon>Poales</taxon>
        <taxon>Poaceae</taxon>
        <taxon>BOP clade</taxon>
        <taxon>Oryzoideae</taxon>
        <taxon>Oryzeae</taxon>
        <taxon>Oryzinae</taxon>
        <taxon>Leersia</taxon>
    </lineage>
</organism>
<feature type="compositionally biased region" description="Basic and acidic residues" evidence="1">
    <location>
        <begin position="171"/>
        <end position="183"/>
    </location>
</feature>
<dbReference type="EnsemblPlants" id="LPERR04G08890.1">
    <property type="protein sequence ID" value="LPERR04G08890.1"/>
    <property type="gene ID" value="LPERR04G08890"/>
</dbReference>
<feature type="compositionally biased region" description="Low complexity" evidence="1">
    <location>
        <begin position="264"/>
        <end position="278"/>
    </location>
</feature>
<evidence type="ECO:0000256" key="1">
    <source>
        <dbReference type="SAM" id="MobiDB-lite"/>
    </source>
</evidence>
<feature type="region of interest" description="Disordered" evidence="1">
    <location>
        <begin position="229"/>
        <end position="296"/>
    </location>
</feature>
<evidence type="ECO:0000313" key="2">
    <source>
        <dbReference type="EnsemblPlants" id="LPERR04G08890.2"/>
    </source>
</evidence>
<dbReference type="HOGENOM" id="CLU_895403_0_0_1"/>
<sequence>MCVRDTYPVTLPGLRCVSRCYVYQTQVVSPCSVAQQRATCHELPPHDATYGLPRHQAQNAPTPWPNSILAVHAHLILLHPISSCLRVPTSPPLLLLPRARSTPPSPTNPTVKKSVHGGRRGSPPRQPCRAAHGEAPPPVPTAEDSVSPASTAVAEARRRAGDEGGGGQDGGGDHREVRPRVRPLESVQLQGGGGKRGGEEVEDGAGEGATGKVRRRVPGHIDHALPHLLHALLPPHQRRRRRPGPPRQGWDCDGGDRREGGDVRAGVRGAQGGVADQVPADGGADAGRGKLDWEDQERGRLIDPSIDQVGACHQSVNLF</sequence>
<feature type="compositionally biased region" description="Basic and acidic residues" evidence="1">
    <location>
        <begin position="287"/>
        <end position="296"/>
    </location>
</feature>
<dbReference type="AlphaFoldDB" id="A0A0D9W4S3"/>
<evidence type="ECO:0000313" key="3">
    <source>
        <dbReference type="Proteomes" id="UP000032180"/>
    </source>
</evidence>
<proteinExistence type="predicted"/>
<dbReference type="Proteomes" id="UP000032180">
    <property type="component" value="Chromosome 4"/>
</dbReference>
<accession>A0A0D9W4S3</accession>